<dbReference type="Gene3D" id="2.60.40.420">
    <property type="entry name" value="Cupredoxins - blue copper proteins"/>
    <property type="match status" value="1"/>
</dbReference>
<accession>A0ABQ5RA41</accession>
<dbReference type="PROSITE" id="PS00080">
    <property type="entry name" value="MULTICOPPER_OXIDASE2"/>
    <property type="match status" value="1"/>
</dbReference>
<gene>
    <name evidence="3" type="ORF">Pa4123_88180</name>
</gene>
<evidence type="ECO:0000313" key="3">
    <source>
        <dbReference type="EMBL" id="GLI03540.1"/>
    </source>
</evidence>
<name>A0ABQ5RA41_9ACTN</name>
<proteinExistence type="predicted"/>
<dbReference type="EMBL" id="BSDI01000088">
    <property type="protein sequence ID" value="GLI03540.1"/>
    <property type="molecule type" value="Genomic_DNA"/>
</dbReference>
<dbReference type="RefSeq" id="WP_281905845.1">
    <property type="nucleotide sequence ID" value="NZ_BSDI01000088.1"/>
</dbReference>
<dbReference type="SUPFAM" id="SSF49503">
    <property type="entry name" value="Cupredoxins"/>
    <property type="match status" value="1"/>
</dbReference>
<evidence type="ECO:0000313" key="4">
    <source>
        <dbReference type="Proteomes" id="UP001144280"/>
    </source>
</evidence>
<keyword evidence="1" id="KW-0479">Metal-binding</keyword>
<comment type="caution">
    <text evidence="3">The sequence shown here is derived from an EMBL/GenBank/DDBJ whole genome shotgun (WGS) entry which is preliminary data.</text>
</comment>
<dbReference type="InterPro" id="IPR008972">
    <property type="entry name" value="Cupredoxin"/>
</dbReference>
<protein>
    <recommendedName>
        <fullName evidence="2">Plastocyanin-like domain-containing protein</fullName>
    </recommendedName>
</protein>
<evidence type="ECO:0000256" key="1">
    <source>
        <dbReference type="ARBA" id="ARBA00022723"/>
    </source>
</evidence>
<dbReference type="InterPro" id="IPR011706">
    <property type="entry name" value="Cu-oxidase_C"/>
</dbReference>
<sequence length="65" mass="7255">MNGAAPTGTLSGTWRDTIEIPAQSSRQIAMRFTDYADDVYGYMLHCHNAIHEDEGMMLMLMVSDS</sequence>
<feature type="domain" description="Plastocyanin-like" evidence="2">
    <location>
        <begin position="11"/>
        <end position="64"/>
    </location>
</feature>
<dbReference type="Pfam" id="PF07731">
    <property type="entry name" value="Cu-oxidase_2"/>
    <property type="match status" value="1"/>
</dbReference>
<reference evidence="3" key="1">
    <citation type="submission" date="2022-12" db="EMBL/GenBank/DDBJ databases">
        <title>New Phytohabitans aurantiacus sp. RD004123 nov., an actinomycete isolated from soil.</title>
        <authorList>
            <person name="Triningsih D.W."/>
            <person name="Harunari E."/>
            <person name="Igarashi Y."/>
        </authorList>
    </citation>
    <scope>NUCLEOTIDE SEQUENCE</scope>
    <source>
        <strain evidence="3">RD004123</strain>
    </source>
</reference>
<keyword evidence="4" id="KW-1185">Reference proteome</keyword>
<organism evidence="3 4">
    <name type="scientific">Phytohabitans aurantiacus</name>
    <dbReference type="NCBI Taxonomy" id="3016789"/>
    <lineage>
        <taxon>Bacteria</taxon>
        <taxon>Bacillati</taxon>
        <taxon>Actinomycetota</taxon>
        <taxon>Actinomycetes</taxon>
        <taxon>Micromonosporales</taxon>
        <taxon>Micromonosporaceae</taxon>
    </lineage>
</organism>
<dbReference type="InterPro" id="IPR002355">
    <property type="entry name" value="Cu_oxidase_Cu_BS"/>
</dbReference>
<dbReference type="Proteomes" id="UP001144280">
    <property type="component" value="Unassembled WGS sequence"/>
</dbReference>
<evidence type="ECO:0000259" key="2">
    <source>
        <dbReference type="Pfam" id="PF07731"/>
    </source>
</evidence>